<dbReference type="EMBL" id="LAZR01066017">
    <property type="protein sequence ID" value="KKK54392.1"/>
    <property type="molecule type" value="Genomic_DNA"/>
</dbReference>
<evidence type="ECO:0000313" key="4">
    <source>
        <dbReference type="EMBL" id="KKK54392.1"/>
    </source>
</evidence>
<dbReference type="Gene3D" id="1.10.30.50">
    <property type="match status" value="1"/>
</dbReference>
<protein>
    <recommendedName>
        <fullName evidence="3">HNH nuclease domain-containing protein</fullName>
    </recommendedName>
</protein>
<proteinExistence type="predicted"/>
<dbReference type="GO" id="GO:0008270">
    <property type="term" value="F:zinc ion binding"/>
    <property type="evidence" value="ECO:0007669"/>
    <property type="project" value="InterPro"/>
</dbReference>
<dbReference type="GO" id="GO:0004519">
    <property type="term" value="F:endonuclease activity"/>
    <property type="evidence" value="ECO:0007669"/>
    <property type="project" value="InterPro"/>
</dbReference>
<dbReference type="GO" id="GO:0003676">
    <property type="term" value="F:nucleic acid binding"/>
    <property type="evidence" value="ECO:0007669"/>
    <property type="project" value="InterPro"/>
</dbReference>
<dbReference type="AlphaFoldDB" id="A0A0F8WC45"/>
<evidence type="ECO:0000256" key="2">
    <source>
        <dbReference type="ARBA" id="ARBA00022801"/>
    </source>
</evidence>
<dbReference type="Pfam" id="PF01844">
    <property type="entry name" value="HNH"/>
    <property type="match status" value="1"/>
</dbReference>
<keyword evidence="1" id="KW-0540">Nuclease</keyword>
<evidence type="ECO:0000259" key="3">
    <source>
        <dbReference type="SMART" id="SM00507"/>
    </source>
</evidence>
<dbReference type="InterPro" id="IPR002711">
    <property type="entry name" value="HNH"/>
</dbReference>
<dbReference type="GO" id="GO:0016787">
    <property type="term" value="F:hydrolase activity"/>
    <property type="evidence" value="ECO:0007669"/>
    <property type="project" value="UniProtKB-KW"/>
</dbReference>
<sequence>IEHICTHCKQKFLKWEYKIIKNQKLNFCSKKCVFSFKRLNIDTTRRDFRGLDWDVQRNEVLIRDNGICQKCENSNFVVVHHIIPWRVSKNNDLSNLICVCPKCHMTEENHYRQFRIPTKFMRDKIMENNVRQIQKDRNKL</sequence>
<dbReference type="PANTHER" id="PTHR41286:SF1">
    <property type="entry name" value="HNH NUCLEASE YAJD-RELATED"/>
    <property type="match status" value="1"/>
</dbReference>
<evidence type="ECO:0000256" key="1">
    <source>
        <dbReference type="ARBA" id="ARBA00022722"/>
    </source>
</evidence>
<dbReference type="CDD" id="cd00085">
    <property type="entry name" value="HNHc"/>
    <property type="match status" value="1"/>
</dbReference>
<gene>
    <name evidence="4" type="ORF">LCGC14_3085200</name>
</gene>
<organism evidence="4">
    <name type="scientific">marine sediment metagenome</name>
    <dbReference type="NCBI Taxonomy" id="412755"/>
    <lineage>
        <taxon>unclassified sequences</taxon>
        <taxon>metagenomes</taxon>
        <taxon>ecological metagenomes</taxon>
    </lineage>
</organism>
<feature type="non-terminal residue" evidence="4">
    <location>
        <position position="1"/>
    </location>
</feature>
<accession>A0A0F8WC45</accession>
<name>A0A0F8WC45_9ZZZZ</name>
<dbReference type="PANTHER" id="PTHR41286">
    <property type="entry name" value="HNH NUCLEASE YAJD-RELATED"/>
    <property type="match status" value="1"/>
</dbReference>
<feature type="domain" description="HNH nuclease" evidence="3">
    <location>
        <begin position="55"/>
        <end position="105"/>
    </location>
</feature>
<reference evidence="4" key="1">
    <citation type="journal article" date="2015" name="Nature">
        <title>Complex archaea that bridge the gap between prokaryotes and eukaryotes.</title>
        <authorList>
            <person name="Spang A."/>
            <person name="Saw J.H."/>
            <person name="Jorgensen S.L."/>
            <person name="Zaremba-Niedzwiedzka K."/>
            <person name="Martijn J."/>
            <person name="Lind A.E."/>
            <person name="van Eijk R."/>
            <person name="Schleper C."/>
            <person name="Guy L."/>
            <person name="Ettema T.J."/>
        </authorList>
    </citation>
    <scope>NUCLEOTIDE SEQUENCE</scope>
</reference>
<dbReference type="SMART" id="SM00507">
    <property type="entry name" value="HNHc"/>
    <property type="match status" value="1"/>
</dbReference>
<dbReference type="GO" id="GO:0005829">
    <property type="term" value="C:cytosol"/>
    <property type="evidence" value="ECO:0007669"/>
    <property type="project" value="TreeGrafter"/>
</dbReference>
<dbReference type="InterPro" id="IPR003615">
    <property type="entry name" value="HNH_nuc"/>
</dbReference>
<keyword evidence="2" id="KW-0378">Hydrolase</keyword>
<comment type="caution">
    <text evidence="4">The sequence shown here is derived from an EMBL/GenBank/DDBJ whole genome shotgun (WGS) entry which is preliminary data.</text>
</comment>